<dbReference type="NCBIfam" id="TIGR01130">
    <property type="entry name" value="ER_PDI_fam"/>
    <property type="match status" value="1"/>
</dbReference>
<keyword evidence="11 13" id="KW-0676">Redox-active center</keyword>
<feature type="disulfide bond" description="Redox-active" evidence="13">
    <location>
        <begin position="384"/>
        <end position="387"/>
    </location>
</feature>
<dbReference type="InterPro" id="IPR005788">
    <property type="entry name" value="PDI_thioredoxin-like_dom"/>
</dbReference>
<feature type="signal peptide" evidence="15">
    <location>
        <begin position="1"/>
        <end position="16"/>
    </location>
</feature>
<evidence type="ECO:0000313" key="18">
    <source>
        <dbReference type="EMBL" id="WPG97965.1"/>
    </source>
</evidence>
<dbReference type="InterPro" id="IPR013766">
    <property type="entry name" value="Thioredoxin_domain"/>
</dbReference>
<evidence type="ECO:0000256" key="4">
    <source>
        <dbReference type="ARBA" id="ARBA00006347"/>
    </source>
</evidence>
<dbReference type="SUPFAM" id="SSF52833">
    <property type="entry name" value="Thioredoxin-like"/>
    <property type="match status" value="4"/>
</dbReference>
<evidence type="ECO:0000256" key="9">
    <source>
        <dbReference type="ARBA" id="ARBA00023157"/>
    </source>
</evidence>
<proteinExistence type="inferred from homology"/>
<name>A0AAQ3R288_9PEZI</name>
<dbReference type="PROSITE" id="PS51352">
    <property type="entry name" value="THIOREDOXIN_2"/>
    <property type="match status" value="2"/>
</dbReference>
<dbReference type="CDD" id="cd02961">
    <property type="entry name" value="PDI_a_family"/>
    <property type="match status" value="1"/>
</dbReference>
<keyword evidence="7" id="KW-0677">Repeat</keyword>
<dbReference type="PANTHER" id="PTHR18929">
    <property type="entry name" value="PROTEIN DISULFIDE ISOMERASE"/>
    <property type="match status" value="1"/>
</dbReference>
<evidence type="ECO:0000256" key="7">
    <source>
        <dbReference type="ARBA" id="ARBA00022737"/>
    </source>
</evidence>
<accession>A0AAQ3R288</accession>
<evidence type="ECO:0000313" key="19">
    <source>
        <dbReference type="Proteomes" id="UP001303373"/>
    </source>
</evidence>
<dbReference type="GO" id="GO:0034976">
    <property type="term" value="P:response to endoplasmic reticulum stress"/>
    <property type="evidence" value="ECO:0007669"/>
    <property type="project" value="TreeGrafter"/>
</dbReference>
<dbReference type="PRINTS" id="PR00421">
    <property type="entry name" value="THIOREDOXIN"/>
</dbReference>
<dbReference type="InterPro" id="IPR017937">
    <property type="entry name" value="Thioredoxin_CS"/>
</dbReference>
<evidence type="ECO:0000256" key="13">
    <source>
        <dbReference type="PIRSR" id="PIRSR605792-51"/>
    </source>
</evidence>
<dbReference type="GO" id="GO:0015035">
    <property type="term" value="F:protein-disulfide reductase activity"/>
    <property type="evidence" value="ECO:0007669"/>
    <property type="project" value="UniProtKB-ARBA"/>
</dbReference>
<evidence type="ECO:0000256" key="11">
    <source>
        <dbReference type="ARBA" id="ARBA00023284"/>
    </source>
</evidence>
<feature type="chain" id="PRO_5042669843" description="Protein disulfide-isomerase" evidence="15">
    <location>
        <begin position="17"/>
        <end position="519"/>
    </location>
</feature>
<dbReference type="CDD" id="cd02995">
    <property type="entry name" value="PDI_a_PDI_a'_C"/>
    <property type="match status" value="1"/>
</dbReference>
<keyword evidence="19" id="KW-1185">Reference proteome</keyword>
<dbReference type="FunFam" id="3.40.30.10:FF:000017">
    <property type="entry name" value="Protein disulfide-isomerase A4"/>
    <property type="match status" value="1"/>
</dbReference>
<dbReference type="FunFam" id="3.40.30.10:FF:000154">
    <property type="entry name" value="Protein disulfide-isomerase"/>
    <property type="match status" value="1"/>
</dbReference>
<feature type="domain" description="Thioredoxin" evidence="17">
    <location>
        <begin position="5"/>
        <end position="123"/>
    </location>
</feature>
<dbReference type="Gene3D" id="3.40.30.10">
    <property type="entry name" value="Glutaredoxin"/>
    <property type="match status" value="4"/>
</dbReference>
<dbReference type="GO" id="GO:0051082">
    <property type="term" value="F:unfolded protein binding"/>
    <property type="evidence" value="ECO:0007669"/>
    <property type="project" value="UniProtKB-ARBA"/>
</dbReference>
<dbReference type="NCBIfam" id="TIGR01126">
    <property type="entry name" value="pdi_dom"/>
    <property type="match status" value="2"/>
</dbReference>
<dbReference type="GO" id="GO:0003756">
    <property type="term" value="F:protein disulfide isomerase activity"/>
    <property type="evidence" value="ECO:0007669"/>
    <property type="project" value="UniProtKB-EC"/>
</dbReference>
<dbReference type="Pfam" id="PF00085">
    <property type="entry name" value="Thioredoxin"/>
    <property type="match status" value="2"/>
</dbReference>
<dbReference type="PROSITE" id="PS00194">
    <property type="entry name" value="THIOREDOXIN_1"/>
    <property type="match status" value="2"/>
</dbReference>
<gene>
    <name evidence="18" type="ORF">R9X50_00074800</name>
</gene>
<dbReference type="AlphaFoldDB" id="A0AAQ3R288"/>
<dbReference type="InterPro" id="IPR005792">
    <property type="entry name" value="Prot_disulphide_isomerase"/>
</dbReference>
<comment type="similarity">
    <text evidence="4 14">Belongs to the protein disulfide isomerase family.</text>
</comment>
<dbReference type="Proteomes" id="UP001303373">
    <property type="component" value="Chromosome 1"/>
</dbReference>
<evidence type="ECO:0000256" key="15">
    <source>
        <dbReference type="RuleBase" id="RU361130"/>
    </source>
</evidence>
<feature type="domain" description="Thioredoxin" evidence="17">
    <location>
        <begin position="334"/>
        <end position="462"/>
    </location>
</feature>
<keyword evidence="9 13" id="KW-1015">Disulfide bond</keyword>
<dbReference type="CDD" id="cd02982">
    <property type="entry name" value="PDI_b'_family"/>
    <property type="match status" value="1"/>
</dbReference>
<comment type="catalytic activity">
    <reaction evidence="1 15">
        <text>Catalyzes the rearrangement of -S-S- bonds in proteins.</text>
        <dbReference type="EC" id="5.3.4.1"/>
    </reaction>
</comment>
<evidence type="ECO:0000256" key="8">
    <source>
        <dbReference type="ARBA" id="ARBA00022824"/>
    </source>
</evidence>
<evidence type="ECO:0000256" key="10">
    <source>
        <dbReference type="ARBA" id="ARBA00023235"/>
    </source>
</evidence>
<protein>
    <recommendedName>
        <fullName evidence="12 15">Protein disulfide-isomerase</fullName>
        <ecNumber evidence="5 15">5.3.4.1</ecNumber>
    </recommendedName>
</protein>
<feature type="region of interest" description="Disordered" evidence="16">
    <location>
        <begin position="500"/>
        <end position="519"/>
    </location>
</feature>
<evidence type="ECO:0000256" key="2">
    <source>
        <dbReference type="ARBA" id="ARBA00002692"/>
    </source>
</evidence>
<dbReference type="Pfam" id="PF13848">
    <property type="entry name" value="Thioredoxin_6"/>
    <property type="match status" value="1"/>
</dbReference>
<sequence length="519" mass="56791">MKASLAVLGLAALATASDVHDLTKETFGDFVNEHDLVLAEFFAPWCGHCKALAPEYEEAATTLKEKDIQLAKIDCTEQAELCKEHGVDGYPTLKVFRGPENPSLYAGPRKAQHIVSYMTKQSLPAVSLLTSETLEDFKTSDKVVVIGYFGADDKTSNTTFTDIAEELRDTYFFGASNDAKIAEAEGVKQPSIVLYKTFDEGKNTFTKKFTVDEIKEFISVSAMPLVGEVGPDTYADYMSSGLPLAYIFSETAEEREELANTLRPVAEAHKGKVNFATLDAKVFGQHGTNLNLELDNWPAFAIQNTGKNEKYPFEKQGSVSDLSEKSIAKFVKDFVAGKLEPSIKSEKIPEKQEGPVTVVVAHSFKDIVMDDKKDVLVEFYAPWCGHCKALAPKYDELAELYKEHADKITIAKVDATLNDVPEEIAGFPTIKLYKAGAKSEPVDYSGTRTVEDLIEFISENASNKVEVAYAAPVAEESDAMPEQAPAASKVKEAVKEAASAVKDAVVDNEDEAVDAHDEL</sequence>
<dbReference type="FunFam" id="3.40.30.10:FF:000185">
    <property type="entry name" value="Protein disulfide-isomerase"/>
    <property type="match status" value="1"/>
</dbReference>
<dbReference type="InterPro" id="IPR036249">
    <property type="entry name" value="Thioredoxin-like_sf"/>
</dbReference>
<dbReference type="EC" id="5.3.4.1" evidence="5 15"/>
<reference evidence="18 19" key="1">
    <citation type="submission" date="2023-11" db="EMBL/GenBank/DDBJ databases">
        <title>An acidophilic fungus is an integral part of prey digestion in a carnivorous sundew plant.</title>
        <authorList>
            <person name="Tsai I.J."/>
        </authorList>
    </citation>
    <scope>NUCLEOTIDE SEQUENCE [LARGE SCALE GENOMIC DNA]</scope>
    <source>
        <strain evidence="18">169a</strain>
    </source>
</reference>
<dbReference type="CDD" id="cd02981">
    <property type="entry name" value="PDI_b_family"/>
    <property type="match status" value="1"/>
</dbReference>
<keyword evidence="10 15" id="KW-0413">Isomerase</keyword>
<comment type="function">
    <text evidence="2">Participates in the folding of proteins containing disulfide bonds, may be involved in glycosylation, prolyl hydroxylation and triglyceride transfer.</text>
</comment>
<evidence type="ECO:0000256" key="3">
    <source>
        <dbReference type="ARBA" id="ARBA00004319"/>
    </source>
</evidence>
<evidence type="ECO:0000256" key="14">
    <source>
        <dbReference type="RuleBase" id="RU004208"/>
    </source>
</evidence>
<keyword evidence="6 15" id="KW-0732">Signal</keyword>
<dbReference type="EMBL" id="CP138580">
    <property type="protein sequence ID" value="WPG97965.1"/>
    <property type="molecule type" value="Genomic_DNA"/>
</dbReference>
<evidence type="ECO:0000259" key="17">
    <source>
        <dbReference type="PROSITE" id="PS51352"/>
    </source>
</evidence>
<evidence type="ECO:0000256" key="5">
    <source>
        <dbReference type="ARBA" id="ARBA00012723"/>
    </source>
</evidence>
<evidence type="ECO:0000256" key="6">
    <source>
        <dbReference type="ARBA" id="ARBA00022729"/>
    </source>
</evidence>
<dbReference type="FunFam" id="3.40.30.10:FF:000139">
    <property type="entry name" value="Protein disulfide-isomerase"/>
    <property type="match status" value="1"/>
</dbReference>
<dbReference type="PANTHER" id="PTHR18929:SF132">
    <property type="entry name" value="PROTEIN DISULFIDE-ISOMERASE A3"/>
    <property type="match status" value="1"/>
</dbReference>
<dbReference type="GO" id="GO:0005788">
    <property type="term" value="C:endoplasmic reticulum lumen"/>
    <property type="evidence" value="ECO:0007669"/>
    <property type="project" value="UniProtKB-SubCell"/>
</dbReference>
<evidence type="ECO:0000256" key="1">
    <source>
        <dbReference type="ARBA" id="ARBA00001182"/>
    </source>
</evidence>
<keyword evidence="8" id="KW-0256">Endoplasmic reticulum</keyword>
<feature type="disulfide bond" description="Redox-active" evidence="13">
    <location>
        <begin position="46"/>
        <end position="49"/>
    </location>
</feature>
<organism evidence="18 19">
    <name type="scientific">Acrodontium crateriforme</name>
    <dbReference type="NCBI Taxonomy" id="150365"/>
    <lineage>
        <taxon>Eukaryota</taxon>
        <taxon>Fungi</taxon>
        <taxon>Dikarya</taxon>
        <taxon>Ascomycota</taxon>
        <taxon>Pezizomycotina</taxon>
        <taxon>Dothideomycetes</taxon>
        <taxon>Dothideomycetidae</taxon>
        <taxon>Mycosphaerellales</taxon>
        <taxon>Teratosphaeriaceae</taxon>
        <taxon>Acrodontium</taxon>
    </lineage>
</organism>
<dbReference type="GO" id="GO:0006457">
    <property type="term" value="P:protein folding"/>
    <property type="evidence" value="ECO:0007669"/>
    <property type="project" value="TreeGrafter"/>
</dbReference>
<evidence type="ECO:0000256" key="16">
    <source>
        <dbReference type="SAM" id="MobiDB-lite"/>
    </source>
</evidence>
<evidence type="ECO:0000256" key="12">
    <source>
        <dbReference type="ARBA" id="ARBA00039846"/>
    </source>
</evidence>
<comment type="subcellular location">
    <subcellularLocation>
        <location evidence="3">Endoplasmic reticulum lumen</location>
    </subcellularLocation>
</comment>